<feature type="chain" id="PRO_5017317032" evidence="3">
    <location>
        <begin position="24"/>
        <end position="433"/>
    </location>
</feature>
<gene>
    <name evidence="6" type="ORF">PHISCL_00586</name>
</gene>
<dbReference type="Proteomes" id="UP000266188">
    <property type="component" value="Unassembled WGS sequence"/>
</dbReference>
<evidence type="ECO:0000256" key="2">
    <source>
        <dbReference type="ARBA" id="ARBA00046325"/>
    </source>
</evidence>
<feature type="domain" description="Diels-Alderase C-terminal" evidence="4">
    <location>
        <begin position="261"/>
        <end position="401"/>
    </location>
</feature>
<evidence type="ECO:0000259" key="5">
    <source>
        <dbReference type="Pfam" id="PF24137"/>
    </source>
</evidence>
<dbReference type="SUPFAM" id="SSF159245">
    <property type="entry name" value="AttH-like"/>
    <property type="match status" value="1"/>
</dbReference>
<dbReference type="Pfam" id="PF24137">
    <property type="entry name" value="DA_N"/>
    <property type="match status" value="1"/>
</dbReference>
<feature type="signal peptide" evidence="3">
    <location>
        <begin position="1"/>
        <end position="23"/>
    </location>
</feature>
<organism evidence="6 7">
    <name type="scientific">Aspergillus sclerotialis</name>
    <dbReference type="NCBI Taxonomy" id="2070753"/>
    <lineage>
        <taxon>Eukaryota</taxon>
        <taxon>Fungi</taxon>
        <taxon>Dikarya</taxon>
        <taxon>Ascomycota</taxon>
        <taxon>Pezizomycotina</taxon>
        <taxon>Eurotiomycetes</taxon>
        <taxon>Eurotiomycetidae</taxon>
        <taxon>Eurotiales</taxon>
        <taxon>Aspergillaceae</taxon>
        <taxon>Aspergillus</taxon>
        <taxon>Aspergillus subgen. Polypaecilum</taxon>
    </lineage>
</organism>
<dbReference type="EMBL" id="MVGC01000009">
    <property type="protein sequence ID" value="RJE27119.1"/>
    <property type="molecule type" value="Genomic_DNA"/>
</dbReference>
<feature type="domain" description="Diels-Alderase N-terminal" evidence="5">
    <location>
        <begin position="82"/>
        <end position="257"/>
    </location>
</feature>
<accession>A0A3A2ZVD6</accession>
<evidence type="ECO:0000313" key="7">
    <source>
        <dbReference type="Proteomes" id="UP000266188"/>
    </source>
</evidence>
<evidence type="ECO:0000256" key="1">
    <source>
        <dbReference type="ARBA" id="ARBA00023235"/>
    </source>
</evidence>
<comment type="similarity">
    <text evidence="2">Belongs to the Diels-Alderase family.</text>
</comment>
<dbReference type="OrthoDB" id="5344254at2759"/>
<protein>
    <submittedName>
        <fullName evidence="6">Uncharacterized protein</fullName>
    </submittedName>
</protein>
<name>A0A3A2ZVD6_9EURO</name>
<sequence length="433" mass="48651">MVRIPLELLSVTLPVLLLGFLLAQEFGVINGGINPDDLRYIHAIQQQIDLPNTCHSNHRTAFETVNTPIHFSTSPLESFDAPKLSHLNSTAGEQWAFDGTSASGRSGLLLGIYRDASYAFLGPGNFRISLDVVWDNGTTWSTVDYLARSTVHVCDDKVVGIWASSEDLYYVFEVSHDSKDARVQIHTSQVKGSFAMRSTTPARYPDSSVFPSETASTWNAPMLHWVEPIPAGIIDVDLTIEDTPFRWAGVGGHERWWSGKGWLEIMTRWEAVRLSAGPYTLSFWQPTSRVNGVSYPSPFLTKHGVKVFSAQRNSVSKTQNFILYRQIPAPDGSSEDLAGYEIELVSPLEKRRWSFTLEYRNREFEFDLGGQAGGSAYVGRVRGGEEDEEPYEGVFFAEHVDVESLTVPRLYVIICEWYCRFKAQVLGRWDVSM</sequence>
<dbReference type="InterPro" id="IPR054499">
    <property type="entry name" value="DA_C"/>
</dbReference>
<comment type="caution">
    <text evidence="6">The sequence shown here is derived from an EMBL/GenBank/DDBJ whole genome shotgun (WGS) entry which is preliminary data.</text>
</comment>
<dbReference type="GO" id="GO:0016853">
    <property type="term" value="F:isomerase activity"/>
    <property type="evidence" value="ECO:0007669"/>
    <property type="project" value="UniProtKB-KW"/>
</dbReference>
<dbReference type="STRING" id="2070753.A0A3A2ZVD6"/>
<keyword evidence="3" id="KW-0732">Signal</keyword>
<reference evidence="7" key="1">
    <citation type="submission" date="2017-02" db="EMBL/GenBank/DDBJ databases">
        <authorList>
            <person name="Tafer H."/>
            <person name="Lopandic K."/>
        </authorList>
    </citation>
    <scope>NUCLEOTIDE SEQUENCE [LARGE SCALE GENOMIC DNA]</scope>
    <source>
        <strain evidence="7">CBS 366.77</strain>
    </source>
</reference>
<dbReference type="AlphaFoldDB" id="A0A3A2ZVD6"/>
<dbReference type="Pfam" id="PF22903">
    <property type="entry name" value="DA_C"/>
    <property type="match status" value="1"/>
</dbReference>
<keyword evidence="1" id="KW-0413">Isomerase</keyword>
<keyword evidence="7" id="KW-1185">Reference proteome</keyword>
<evidence type="ECO:0000256" key="3">
    <source>
        <dbReference type="SAM" id="SignalP"/>
    </source>
</evidence>
<evidence type="ECO:0000259" key="4">
    <source>
        <dbReference type="Pfam" id="PF22903"/>
    </source>
</evidence>
<evidence type="ECO:0000313" key="6">
    <source>
        <dbReference type="EMBL" id="RJE27119.1"/>
    </source>
</evidence>
<dbReference type="InterPro" id="IPR056402">
    <property type="entry name" value="DA_N"/>
</dbReference>
<proteinExistence type="inferred from homology"/>